<dbReference type="SUPFAM" id="SSF56645">
    <property type="entry name" value="Acyl-CoA dehydrogenase NM domain-like"/>
    <property type="match status" value="1"/>
</dbReference>
<dbReference type="InterPro" id="IPR036250">
    <property type="entry name" value="AcylCo_DH-like_C"/>
</dbReference>
<reference evidence="2" key="1">
    <citation type="submission" date="2015-08" db="EMBL/GenBank/DDBJ databases">
        <title>Discovery of a novel antibiotic invisible to genome mining, by efficient functional screening of genomic libraries.</title>
        <authorList>
            <person name="Xu M."/>
            <person name="Wang Y."/>
            <person name="Liu M."/>
            <person name="Zhao Z."/>
            <person name="Xu L."/>
            <person name="Chen X."/>
            <person name="Gao G."/>
            <person name="Han D."/>
            <person name="Liu L."/>
            <person name="Huang S."/>
            <person name="He X."/>
            <person name="Lin S."/>
            <person name="Kang Q."/>
            <person name="Ou H."/>
            <person name="Zhou H."/>
            <person name="Pang X."/>
            <person name="Deng Z."/>
            <person name="Tao M."/>
        </authorList>
    </citation>
    <scope>NUCLEOTIDE SEQUENCE</scope>
    <source>
        <strain evidence="2">Sal35</strain>
    </source>
</reference>
<dbReference type="Gene3D" id="2.40.110.10">
    <property type="entry name" value="Butyryl-CoA Dehydrogenase, subunit A, domain 2"/>
    <property type="match status" value="1"/>
</dbReference>
<feature type="domain" description="Acyl-CoA oxidase C-alpha1" evidence="1">
    <location>
        <begin position="269"/>
        <end position="408"/>
    </location>
</feature>
<dbReference type="GO" id="GO:0005504">
    <property type="term" value="F:fatty acid binding"/>
    <property type="evidence" value="ECO:0007669"/>
    <property type="project" value="TreeGrafter"/>
</dbReference>
<name>A0A0U3J419_STRRO</name>
<dbReference type="GO" id="GO:0055088">
    <property type="term" value="P:lipid homeostasis"/>
    <property type="evidence" value="ECO:0007669"/>
    <property type="project" value="TreeGrafter"/>
</dbReference>
<dbReference type="PANTHER" id="PTHR10909">
    <property type="entry name" value="ELECTRON TRANSPORT OXIDOREDUCTASE"/>
    <property type="match status" value="1"/>
</dbReference>
<dbReference type="FunFam" id="2.40.110.10:FF:000056">
    <property type="entry name" value="Putative acyl CoA oxidase"/>
    <property type="match status" value="1"/>
</dbReference>
<dbReference type="Pfam" id="PF22924">
    <property type="entry name" value="ACOX_C_alpha1"/>
    <property type="match status" value="1"/>
</dbReference>
<dbReference type="GO" id="GO:0033540">
    <property type="term" value="P:fatty acid beta-oxidation using acyl-CoA oxidase"/>
    <property type="evidence" value="ECO:0007669"/>
    <property type="project" value="TreeGrafter"/>
</dbReference>
<dbReference type="InterPro" id="IPR046373">
    <property type="entry name" value="Acyl-CoA_Oxase/DH_mid-dom_sf"/>
</dbReference>
<dbReference type="GO" id="GO:0003997">
    <property type="term" value="F:acyl-CoA oxidase activity"/>
    <property type="evidence" value="ECO:0007669"/>
    <property type="project" value="InterPro"/>
</dbReference>
<proteinExistence type="predicted"/>
<dbReference type="AlphaFoldDB" id="A0A0U3J419"/>
<sequence>MTQREEELARVLSGPEFATIRPDDLTLLDYSLLTLRRARLLNGAGFAANSLWLGRGDSARFPEFLRTMGWIGAYDLSLLNVLVSHQIAGDALLSHAGPEQLDAWAAEIDSMERMYCFAGSELLAGSDLKQVRTIAVYDPRDRSLVLNTPRPADSKVWTGNSLHTGDVAMVLSRLEVGGRDEGHHWLRVPLRADGAVLPGVRIGRAEPKGGVTANQTGVLTFTDHRLPLSALMNRWASIDEEGTYRSPLPRHRRFEECLATFTHERLFPSVGAAYAQLLACAITTRFAAVKQTFGRPLLGHEHYRMRLSAAVGRSLAARHAMAALSDLAVARSAHGAPARDQVLHALISCGKSGSTGDARQTLAETRELCGGLGYHDANQIAPLLHDYEIAVTFGGDNTVLGYQATRFALRHREDFDKVLDEAVGGAARLDAARVLRAVCDALLDRVERDGAGEASARWSRAVHQLLAIGHWARHAATPLSERLLGQYAAACVLEHALTGLRAGILGQDALLGFEAARHEAAGASLDAGALLRELAVPEGLISAPIAHPDFAERHAAAAHAGTGPVPGAVQAGVRA</sequence>
<evidence type="ECO:0000259" key="1">
    <source>
        <dbReference type="Pfam" id="PF22924"/>
    </source>
</evidence>
<dbReference type="PANTHER" id="PTHR10909:SF382">
    <property type="entry name" value="ACYL-COENZYME A OXIDASE"/>
    <property type="match status" value="1"/>
</dbReference>
<dbReference type="SUPFAM" id="SSF47203">
    <property type="entry name" value="Acyl-CoA dehydrogenase C-terminal domain-like"/>
    <property type="match status" value="1"/>
</dbReference>
<dbReference type="InterPro" id="IPR055060">
    <property type="entry name" value="ACOX_C_alpha1"/>
</dbReference>
<accession>A0A0U3J419</accession>
<organism evidence="2">
    <name type="scientific">Streptomyces rochei</name>
    <name type="common">Streptomyces parvullus</name>
    <dbReference type="NCBI Taxonomy" id="1928"/>
    <lineage>
        <taxon>Bacteria</taxon>
        <taxon>Bacillati</taxon>
        <taxon>Actinomycetota</taxon>
        <taxon>Actinomycetes</taxon>
        <taxon>Kitasatosporales</taxon>
        <taxon>Streptomycetaceae</taxon>
        <taxon>Streptomyces</taxon>
        <taxon>Streptomyces rochei group</taxon>
    </lineage>
</organism>
<dbReference type="GO" id="GO:0071949">
    <property type="term" value="F:FAD binding"/>
    <property type="evidence" value="ECO:0007669"/>
    <property type="project" value="InterPro"/>
</dbReference>
<evidence type="ECO:0000313" key="2">
    <source>
        <dbReference type="EMBL" id="ALV82371.1"/>
    </source>
</evidence>
<dbReference type="Gene3D" id="1.20.140.10">
    <property type="entry name" value="Butyryl-CoA Dehydrogenase, subunit A, domain 3"/>
    <property type="match status" value="1"/>
</dbReference>
<dbReference type="InterPro" id="IPR012258">
    <property type="entry name" value="Acyl-CoA_oxidase"/>
</dbReference>
<dbReference type="EMBL" id="KT362047">
    <property type="protein sequence ID" value="ALV82371.1"/>
    <property type="molecule type" value="Genomic_DNA"/>
</dbReference>
<protein>
    <submittedName>
        <fullName evidence="2">Acyl-CoA oxidase</fullName>
    </submittedName>
</protein>
<dbReference type="InterPro" id="IPR009100">
    <property type="entry name" value="AcylCoA_DH/oxidase_NM_dom_sf"/>
</dbReference>